<accession>A0A8J4U1X9</accession>
<dbReference type="OrthoDB" id="8894922at2759"/>
<feature type="signal peptide" evidence="1">
    <location>
        <begin position="1"/>
        <end position="19"/>
    </location>
</feature>
<feature type="chain" id="PRO_5035281614" evidence="1">
    <location>
        <begin position="20"/>
        <end position="63"/>
    </location>
</feature>
<name>A0A8J4U1X9_CLAMG</name>
<evidence type="ECO:0000256" key="1">
    <source>
        <dbReference type="SAM" id="SignalP"/>
    </source>
</evidence>
<comment type="caution">
    <text evidence="2">The sequence shown here is derived from an EMBL/GenBank/DDBJ whole genome shotgun (WGS) entry which is preliminary data.</text>
</comment>
<gene>
    <name evidence="2" type="primary">m1gl27</name>
    <name evidence="2" type="ORF">DAT39_006201</name>
</gene>
<organism evidence="2 3">
    <name type="scientific">Clarias magur</name>
    <name type="common">Asian catfish</name>
    <name type="synonym">Macropteronotus magur</name>
    <dbReference type="NCBI Taxonomy" id="1594786"/>
    <lineage>
        <taxon>Eukaryota</taxon>
        <taxon>Metazoa</taxon>
        <taxon>Chordata</taxon>
        <taxon>Craniata</taxon>
        <taxon>Vertebrata</taxon>
        <taxon>Euteleostomi</taxon>
        <taxon>Actinopterygii</taxon>
        <taxon>Neopterygii</taxon>
        <taxon>Teleostei</taxon>
        <taxon>Ostariophysi</taxon>
        <taxon>Siluriformes</taxon>
        <taxon>Clariidae</taxon>
        <taxon>Clarias</taxon>
    </lineage>
</organism>
<proteinExistence type="predicted"/>
<keyword evidence="1" id="KW-0732">Signal</keyword>
<evidence type="ECO:0000313" key="2">
    <source>
        <dbReference type="EMBL" id="KAF5904105.1"/>
    </source>
</evidence>
<sequence>MDVALKLLLLAALTLLVSAQTPTDYRDLSNTLQKYVDKALEEGNHKFGRIHHVDFHSIVRPIV</sequence>
<dbReference type="AlphaFoldDB" id="A0A8J4U1X9"/>
<evidence type="ECO:0000313" key="3">
    <source>
        <dbReference type="Proteomes" id="UP000727407"/>
    </source>
</evidence>
<reference evidence="2" key="1">
    <citation type="submission" date="2020-07" db="EMBL/GenBank/DDBJ databases">
        <title>Clarias magur genome sequencing, assembly and annotation.</title>
        <authorList>
            <person name="Kushwaha B."/>
            <person name="Kumar R."/>
            <person name="Das P."/>
            <person name="Joshi C.G."/>
            <person name="Kumar D."/>
            <person name="Nagpure N.S."/>
            <person name="Pandey M."/>
            <person name="Agarwal S."/>
            <person name="Srivastava S."/>
            <person name="Singh M."/>
            <person name="Sahoo L."/>
            <person name="Jayasankar P."/>
            <person name="Meher P.K."/>
            <person name="Koringa P.G."/>
            <person name="Iquebal M.A."/>
            <person name="Das S.P."/>
            <person name="Bit A."/>
            <person name="Patnaik S."/>
            <person name="Patel N."/>
            <person name="Shah T.M."/>
            <person name="Hinsu A."/>
            <person name="Jena J.K."/>
        </authorList>
    </citation>
    <scope>NUCLEOTIDE SEQUENCE</scope>
    <source>
        <strain evidence="2">CIFAMagur01</strain>
        <tissue evidence="2">Testis</tissue>
    </source>
</reference>
<dbReference type="EMBL" id="QNUK01000063">
    <property type="protein sequence ID" value="KAF5904105.1"/>
    <property type="molecule type" value="Genomic_DNA"/>
</dbReference>
<dbReference type="Proteomes" id="UP000727407">
    <property type="component" value="Unassembled WGS sequence"/>
</dbReference>
<protein>
    <submittedName>
        <fullName evidence="2">Cystatin-like protein</fullName>
    </submittedName>
</protein>
<feature type="non-terminal residue" evidence="2">
    <location>
        <position position="63"/>
    </location>
</feature>
<keyword evidence="3" id="KW-1185">Reference proteome</keyword>